<evidence type="ECO:0000313" key="3">
    <source>
        <dbReference type="EMBL" id="JAT52225.1"/>
    </source>
</evidence>
<feature type="compositionally biased region" description="Low complexity" evidence="1">
    <location>
        <begin position="286"/>
        <end position="302"/>
    </location>
</feature>
<dbReference type="AlphaFoldDB" id="A0A1D1YC83"/>
<feature type="compositionally biased region" description="Low complexity" evidence="1">
    <location>
        <begin position="366"/>
        <end position="386"/>
    </location>
</feature>
<feature type="region of interest" description="Disordered" evidence="1">
    <location>
        <begin position="334"/>
        <end position="424"/>
    </location>
</feature>
<dbReference type="SUPFAM" id="SSF54277">
    <property type="entry name" value="CAD &amp; PB1 domains"/>
    <property type="match status" value="1"/>
</dbReference>
<feature type="compositionally biased region" description="Pro residues" evidence="1">
    <location>
        <begin position="355"/>
        <end position="365"/>
    </location>
</feature>
<feature type="compositionally biased region" description="Basic and acidic residues" evidence="1">
    <location>
        <begin position="396"/>
        <end position="406"/>
    </location>
</feature>
<dbReference type="SMART" id="SM00666">
    <property type="entry name" value="PB1"/>
    <property type="match status" value="1"/>
</dbReference>
<dbReference type="Pfam" id="PF00564">
    <property type="entry name" value="PB1"/>
    <property type="match status" value="1"/>
</dbReference>
<organism evidence="3">
    <name type="scientific">Anthurium amnicola</name>
    <dbReference type="NCBI Taxonomy" id="1678845"/>
    <lineage>
        <taxon>Eukaryota</taxon>
        <taxon>Viridiplantae</taxon>
        <taxon>Streptophyta</taxon>
        <taxon>Embryophyta</taxon>
        <taxon>Tracheophyta</taxon>
        <taxon>Spermatophyta</taxon>
        <taxon>Magnoliopsida</taxon>
        <taxon>Liliopsida</taxon>
        <taxon>Araceae</taxon>
        <taxon>Pothoideae</taxon>
        <taxon>Potheae</taxon>
        <taxon>Anthurium</taxon>
    </lineage>
</organism>
<dbReference type="EMBL" id="GDJX01015711">
    <property type="protein sequence ID" value="JAT52225.1"/>
    <property type="molecule type" value="Transcribed_RNA"/>
</dbReference>
<feature type="compositionally biased region" description="Gly residues" evidence="1">
    <location>
        <begin position="15"/>
        <end position="24"/>
    </location>
</feature>
<dbReference type="InterPro" id="IPR053198">
    <property type="entry name" value="Gynoecium_Dev_Regulator"/>
</dbReference>
<dbReference type="InterPro" id="IPR000270">
    <property type="entry name" value="PB1_dom"/>
</dbReference>
<dbReference type="PANTHER" id="PTHR31066">
    <property type="entry name" value="OS05G0427100 PROTEIN-RELATED"/>
    <property type="match status" value="1"/>
</dbReference>
<feature type="region of interest" description="Disordered" evidence="1">
    <location>
        <begin position="1"/>
        <end position="48"/>
    </location>
</feature>
<protein>
    <recommendedName>
        <fullName evidence="2">PB1 domain-containing protein</fullName>
    </recommendedName>
</protein>
<dbReference type="PANTHER" id="PTHR31066:SF27">
    <property type="entry name" value="EXPRESSED PROTEIN"/>
    <property type="match status" value="1"/>
</dbReference>
<evidence type="ECO:0000259" key="2">
    <source>
        <dbReference type="SMART" id="SM00666"/>
    </source>
</evidence>
<accession>A0A1D1YC83</accession>
<feature type="region of interest" description="Disordered" evidence="1">
    <location>
        <begin position="229"/>
        <end position="321"/>
    </location>
</feature>
<feature type="domain" description="PB1" evidence="2">
    <location>
        <begin position="75"/>
        <end position="177"/>
    </location>
</feature>
<dbReference type="CDD" id="cd06410">
    <property type="entry name" value="PB1_UP2"/>
    <property type="match status" value="1"/>
</dbReference>
<feature type="compositionally biased region" description="Low complexity" evidence="1">
    <location>
        <begin position="412"/>
        <end position="424"/>
    </location>
</feature>
<name>A0A1D1YC83_9ARAE</name>
<proteinExistence type="predicted"/>
<feature type="non-terminal residue" evidence="3">
    <location>
        <position position="424"/>
    </location>
</feature>
<dbReference type="Gene3D" id="3.10.20.90">
    <property type="entry name" value="Phosphatidylinositol 3-kinase Catalytic Subunit, Chain A, domain 1"/>
    <property type="match status" value="1"/>
</dbReference>
<sequence length="424" mass="44406">REREREQGNMEIAPSGGGGGGMGGYADSVDSMSPRSRGGESWDEPFAPSAAASQAAAAAKLRLMCSYGGHIMPRPHDKTLCYLGGETRIVVVDRHSTLADLHARLSRSLLGGRPFSLKYQLPSEDLDSLISLTTDEDLDNMVEEYDRIAAAAASVPSSAAATASGKNSRLRLFLFPAKPESPVPSSSSIGSLLDDSKSETWFVDALNGAMLGRNLSNADSTTSSVNCLLGLDDSNPSPNGAAGIGGGGGVPPDPDHGVLFPRPDSSGKLGGSSRHGGQDVHSVPESPKASSFGSASSTPSLSNLPPIRVRADDRGPDLRAIGAGFEDHFSQMNVSGEQKQQSDAEGFNHHLQYYPTPPPPQPLNPSPLTASGAAATGPTPTTISPTENPNPNRAFSSDDDKSDHGGFRRSSPQQQPKEQQQQQQ</sequence>
<feature type="non-terminal residue" evidence="3">
    <location>
        <position position="1"/>
    </location>
</feature>
<evidence type="ECO:0000256" key="1">
    <source>
        <dbReference type="SAM" id="MobiDB-lite"/>
    </source>
</evidence>
<gene>
    <name evidence="3" type="ORF">g.99481</name>
</gene>
<reference evidence="3" key="1">
    <citation type="submission" date="2015-07" db="EMBL/GenBank/DDBJ databases">
        <title>Transcriptome Assembly of Anthurium amnicola.</title>
        <authorList>
            <person name="Suzuki J."/>
        </authorList>
    </citation>
    <scope>NUCLEOTIDE SEQUENCE</scope>
</reference>